<keyword evidence="3" id="KW-1185">Reference proteome</keyword>
<protein>
    <submittedName>
        <fullName evidence="2">Uncharacterized protein</fullName>
    </submittedName>
</protein>
<organism evidence="2 3">
    <name type="scientific">Blyttiomyces helicus</name>
    <dbReference type="NCBI Taxonomy" id="388810"/>
    <lineage>
        <taxon>Eukaryota</taxon>
        <taxon>Fungi</taxon>
        <taxon>Fungi incertae sedis</taxon>
        <taxon>Chytridiomycota</taxon>
        <taxon>Chytridiomycota incertae sedis</taxon>
        <taxon>Chytridiomycetes</taxon>
        <taxon>Chytridiomycetes incertae sedis</taxon>
        <taxon>Blyttiomyces</taxon>
    </lineage>
</organism>
<feature type="region of interest" description="Disordered" evidence="1">
    <location>
        <begin position="206"/>
        <end position="230"/>
    </location>
</feature>
<dbReference type="Proteomes" id="UP000269721">
    <property type="component" value="Unassembled WGS sequence"/>
</dbReference>
<accession>A0A4P9W3W7</accession>
<dbReference type="EMBL" id="KZ998558">
    <property type="protein sequence ID" value="RKO86005.1"/>
    <property type="molecule type" value="Genomic_DNA"/>
</dbReference>
<evidence type="ECO:0000313" key="3">
    <source>
        <dbReference type="Proteomes" id="UP000269721"/>
    </source>
</evidence>
<gene>
    <name evidence="2" type="ORF">BDK51DRAFT_48732</name>
</gene>
<dbReference type="AlphaFoldDB" id="A0A4P9W3W7"/>
<name>A0A4P9W3W7_9FUNG</name>
<proteinExistence type="predicted"/>
<reference evidence="3" key="1">
    <citation type="journal article" date="2018" name="Nat. Microbiol.">
        <title>Leveraging single-cell genomics to expand the fungal tree of life.</title>
        <authorList>
            <person name="Ahrendt S.R."/>
            <person name="Quandt C.A."/>
            <person name="Ciobanu D."/>
            <person name="Clum A."/>
            <person name="Salamov A."/>
            <person name="Andreopoulos B."/>
            <person name="Cheng J.F."/>
            <person name="Woyke T."/>
            <person name="Pelin A."/>
            <person name="Henrissat B."/>
            <person name="Reynolds N.K."/>
            <person name="Benny G.L."/>
            <person name="Smith M.E."/>
            <person name="James T.Y."/>
            <person name="Grigoriev I.V."/>
        </authorList>
    </citation>
    <scope>NUCLEOTIDE SEQUENCE [LARGE SCALE GENOMIC DNA]</scope>
</reference>
<evidence type="ECO:0000313" key="2">
    <source>
        <dbReference type="EMBL" id="RKO86005.1"/>
    </source>
</evidence>
<sequence>MNFRSLPGSRKTCHFFRLSADLAYARFSLSSPQVPPPQPQPVDPEEDEYDHLLGGIDDNDLLELEVHESQYCSQAVIPLKPGFVHQNSSSRPFNPQPAAPPQPIPQMQTFRHPPSYQPNPHAAAPFSGTRDTPFSYHHRPAAGPIPVDASAKRDTTDMDIDSRAAPAFATTASSPFDPQIAALQAEINKVHIQFCTVFLGVWEASSGKGGARRGRLRQLGGSRGGPHRSD</sequence>
<evidence type="ECO:0000256" key="1">
    <source>
        <dbReference type="SAM" id="MobiDB-lite"/>
    </source>
</evidence>